<dbReference type="SUPFAM" id="SSF51735">
    <property type="entry name" value="NAD(P)-binding Rossmann-fold domains"/>
    <property type="match status" value="1"/>
</dbReference>
<dbReference type="EMBL" id="JAUYVI010000002">
    <property type="protein sequence ID" value="MDQ7247242.1"/>
    <property type="molecule type" value="Genomic_DNA"/>
</dbReference>
<keyword evidence="3" id="KW-1133">Transmembrane helix</keyword>
<dbReference type="InterPro" id="IPR036291">
    <property type="entry name" value="NAD(P)-bd_dom_sf"/>
</dbReference>
<evidence type="ECO:0000313" key="5">
    <source>
        <dbReference type="Proteomes" id="UP001230156"/>
    </source>
</evidence>
<dbReference type="Pfam" id="PF00106">
    <property type="entry name" value="adh_short"/>
    <property type="match status" value="1"/>
</dbReference>
<comment type="caution">
    <text evidence="4">The sequence shown here is derived from an EMBL/GenBank/DDBJ whole genome shotgun (WGS) entry which is preliminary data.</text>
</comment>
<proteinExistence type="inferred from homology"/>
<keyword evidence="3" id="KW-0472">Membrane</keyword>
<protein>
    <submittedName>
        <fullName evidence="4">SDR family NAD(P)-dependent oxidoreductase</fullName>
    </submittedName>
</protein>
<dbReference type="PRINTS" id="PR00081">
    <property type="entry name" value="GDHRDH"/>
</dbReference>
<keyword evidence="2" id="KW-0560">Oxidoreductase</keyword>
<evidence type="ECO:0000313" key="4">
    <source>
        <dbReference type="EMBL" id="MDQ7247242.1"/>
    </source>
</evidence>
<organism evidence="4 5">
    <name type="scientific">Dongia sedimenti</name>
    <dbReference type="NCBI Taxonomy" id="3064282"/>
    <lineage>
        <taxon>Bacteria</taxon>
        <taxon>Pseudomonadati</taxon>
        <taxon>Pseudomonadota</taxon>
        <taxon>Alphaproteobacteria</taxon>
        <taxon>Rhodospirillales</taxon>
        <taxon>Dongiaceae</taxon>
        <taxon>Dongia</taxon>
    </lineage>
</organism>
<sequence>MKQFQSILITGASSGIGAALAEEFAAPGVTLFLGGRSIERLAGVSEACRKRGATVEATAVDVVNRAQMEEWITAADQKAPLDLVIANAGVSGGTLKGMEKYEKTRLIFETNLDGVLNTVFPALPGMRSRRRGQIGLMASLAAYRGLPGAPAYGASKAAVRVWGESLRGNLSSKGVGVSVIMPGFIKSQMTASNKFPMPFLMEADRAARIVRRGLERNRPRIAFPWPMACLAWFIGILSPALIDPLLARLPKKD</sequence>
<dbReference type="Proteomes" id="UP001230156">
    <property type="component" value="Unassembled WGS sequence"/>
</dbReference>
<keyword evidence="3" id="KW-0812">Transmembrane</keyword>
<dbReference type="InterPro" id="IPR020904">
    <property type="entry name" value="Sc_DH/Rdtase_CS"/>
</dbReference>
<reference evidence="5" key="1">
    <citation type="submission" date="2023-08" db="EMBL/GenBank/DDBJ databases">
        <title>Rhodospirillaceae gen. nov., a novel taxon isolated from the Yangtze River Yuezi River estuary sludge.</title>
        <authorList>
            <person name="Ruan L."/>
        </authorList>
    </citation>
    <scope>NUCLEOTIDE SEQUENCE [LARGE SCALE GENOMIC DNA]</scope>
    <source>
        <strain evidence="5">R-7</strain>
    </source>
</reference>
<evidence type="ECO:0000256" key="3">
    <source>
        <dbReference type="SAM" id="Phobius"/>
    </source>
</evidence>
<evidence type="ECO:0000256" key="2">
    <source>
        <dbReference type="ARBA" id="ARBA00023002"/>
    </source>
</evidence>
<dbReference type="PANTHER" id="PTHR44196">
    <property type="entry name" value="DEHYDROGENASE/REDUCTASE SDR FAMILY MEMBER 7B"/>
    <property type="match status" value="1"/>
</dbReference>
<dbReference type="InterPro" id="IPR002347">
    <property type="entry name" value="SDR_fam"/>
</dbReference>
<comment type="similarity">
    <text evidence="1">Belongs to the short-chain dehydrogenases/reductases (SDR) family.</text>
</comment>
<dbReference type="PANTHER" id="PTHR44196:SF1">
    <property type="entry name" value="DEHYDROGENASE_REDUCTASE SDR FAMILY MEMBER 7B"/>
    <property type="match status" value="1"/>
</dbReference>
<dbReference type="RefSeq" id="WP_379954643.1">
    <property type="nucleotide sequence ID" value="NZ_JAUYVI010000002.1"/>
</dbReference>
<dbReference type="PROSITE" id="PS00061">
    <property type="entry name" value="ADH_SHORT"/>
    <property type="match status" value="1"/>
</dbReference>
<keyword evidence="5" id="KW-1185">Reference proteome</keyword>
<accession>A0ABU0YJ52</accession>
<feature type="transmembrane region" description="Helical" evidence="3">
    <location>
        <begin position="221"/>
        <end position="242"/>
    </location>
</feature>
<dbReference type="Gene3D" id="3.40.50.720">
    <property type="entry name" value="NAD(P)-binding Rossmann-like Domain"/>
    <property type="match status" value="1"/>
</dbReference>
<gene>
    <name evidence="4" type="ORF">Q8A70_06175</name>
</gene>
<name>A0ABU0YJ52_9PROT</name>
<evidence type="ECO:0000256" key="1">
    <source>
        <dbReference type="ARBA" id="ARBA00006484"/>
    </source>
</evidence>